<evidence type="ECO:0000256" key="1">
    <source>
        <dbReference type="SAM" id="MobiDB-lite"/>
    </source>
</evidence>
<gene>
    <name evidence="2" type="ORF">NHX12_029133</name>
</gene>
<name>A0A9Q0IKW5_9TELE</name>
<accession>A0A9Q0IKW5</accession>
<organism evidence="2 3">
    <name type="scientific">Muraenolepis orangiensis</name>
    <name type="common">Patagonian moray cod</name>
    <dbReference type="NCBI Taxonomy" id="630683"/>
    <lineage>
        <taxon>Eukaryota</taxon>
        <taxon>Metazoa</taxon>
        <taxon>Chordata</taxon>
        <taxon>Craniata</taxon>
        <taxon>Vertebrata</taxon>
        <taxon>Euteleostomi</taxon>
        <taxon>Actinopterygii</taxon>
        <taxon>Neopterygii</taxon>
        <taxon>Teleostei</taxon>
        <taxon>Neoteleostei</taxon>
        <taxon>Acanthomorphata</taxon>
        <taxon>Zeiogadaria</taxon>
        <taxon>Gadariae</taxon>
        <taxon>Gadiformes</taxon>
        <taxon>Muraenolepidoidei</taxon>
        <taxon>Muraenolepididae</taxon>
        <taxon>Muraenolepis</taxon>
    </lineage>
</organism>
<evidence type="ECO:0000313" key="3">
    <source>
        <dbReference type="Proteomes" id="UP001148018"/>
    </source>
</evidence>
<keyword evidence="3" id="KW-1185">Reference proteome</keyword>
<feature type="region of interest" description="Disordered" evidence="1">
    <location>
        <begin position="36"/>
        <end position="81"/>
    </location>
</feature>
<reference evidence="2" key="1">
    <citation type="submission" date="2022-07" db="EMBL/GenBank/DDBJ databases">
        <title>Chromosome-level genome of Muraenolepis orangiensis.</title>
        <authorList>
            <person name="Kim J."/>
        </authorList>
    </citation>
    <scope>NUCLEOTIDE SEQUENCE</scope>
    <source>
        <strain evidence="2">KU_S4_2022</strain>
        <tissue evidence="2">Muscle</tissue>
    </source>
</reference>
<proteinExistence type="predicted"/>
<protein>
    <submittedName>
        <fullName evidence="2">Uncharacterized protein</fullName>
    </submittedName>
</protein>
<comment type="caution">
    <text evidence="2">The sequence shown here is derived from an EMBL/GenBank/DDBJ whole genome shotgun (WGS) entry which is preliminary data.</text>
</comment>
<sequence length="94" mass="10351">MVTSLRARPRCVTRSGGQWGRRVVVVVQAQGRDRNDVIEPGVQAARKGGQGEPFQEGRAPQKAQQHPLQGPPGHHRPCPVLVDKTEKLQRTCIV</sequence>
<evidence type="ECO:0000313" key="2">
    <source>
        <dbReference type="EMBL" id="KAJ3604392.1"/>
    </source>
</evidence>
<dbReference type="EMBL" id="JANIIK010000044">
    <property type="protein sequence ID" value="KAJ3604392.1"/>
    <property type="molecule type" value="Genomic_DNA"/>
</dbReference>
<dbReference type="AlphaFoldDB" id="A0A9Q0IKW5"/>
<dbReference type="Proteomes" id="UP001148018">
    <property type="component" value="Unassembled WGS sequence"/>
</dbReference>